<comment type="caution">
    <text evidence="1">The sequence shown here is derived from an EMBL/GenBank/DDBJ whole genome shotgun (WGS) entry which is preliminary data.</text>
</comment>
<dbReference type="Proteomes" id="UP000193387">
    <property type="component" value="Unassembled WGS sequence"/>
</dbReference>
<dbReference type="EMBL" id="LQPR01000041">
    <property type="protein sequence ID" value="ORW70127.1"/>
    <property type="molecule type" value="Genomic_DNA"/>
</dbReference>
<gene>
    <name evidence="1" type="ORF">AWC23_18255</name>
</gene>
<proteinExistence type="predicted"/>
<organism evidence="1 2">
    <name type="scientific">Mycobacterium saskatchewanense</name>
    <dbReference type="NCBI Taxonomy" id="220927"/>
    <lineage>
        <taxon>Bacteria</taxon>
        <taxon>Bacillati</taxon>
        <taxon>Actinomycetota</taxon>
        <taxon>Actinomycetes</taxon>
        <taxon>Mycobacteriales</taxon>
        <taxon>Mycobacteriaceae</taxon>
        <taxon>Mycobacterium</taxon>
        <taxon>Mycobacterium simiae complex</taxon>
    </lineage>
</organism>
<dbReference type="RefSeq" id="WP_169717533.1">
    <property type="nucleotide sequence ID" value="NZ_LQPR01000041.1"/>
</dbReference>
<keyword evidence="2" id="KW-1185">Reference proteome</keyword>
<dbReference type="AlphaFoldDB" id="A0AAJ3NMY3"/>
<sequence length="60" mass="6649">MEQRRVADFVGRDVVLDDQAGAAHDRDPVRINDELPATATNKILKRARGTTYRRAVQASG</sequence>
<reference evidence="1 2" key="1">
    <citation type="submission" date="2016-01" db="EMBL/GenBank/DDBJ databases">
        <title>The new phylogeny of the genus Mycobacterium.</title>
        <authorList>
            <person name="Tarcisio F."/>
            <person name="Conor M."/>
            <person name="Antonella G."/>
            <person name="Elisabetta G."/>
            <person name="Giulia F.S."/>
            <person name="Sara T."/>
            <person name="Anna F."/>
            <person name="Clotilde B."/>
            <person name="Roberto B."/>
            <person name="Veronica D.S."/>
            <person name="Fabio R."/>
            <person name="Monica P."/>
            <person name="Olivier J."/>
            <person name="Enrico T."/>
            <person name="Nicola S."/>
        </authorList>
    </citation>
    <scope>NUCLEOTIDE SEQUENCE [LARGE SCALE GENOMIC DNA]</scope>
    <source>
        <strain evidence="1 2">DSM 44616</strain>
    </source>
</reference>
<evidence type="ECO:0000313" key="1">
    <source>
        <dbReference type="EMBL" id="ORW70127.1"/>
    </source>
</evidence>
<name>A0AAJ3NMY3_9MYCO</name>
<protein>
    <submittedName>
        <fullName evidence="1">Uncharacterized protein</fullName>
    </submittedName>
</protein>
<accession>A0AAJ3NMY3</accession>
<evidence type="ECO:0000313" key="2">
    <source>
        <dbReference type="Proteomes" id="UP000193387"/>
    </source>
</evidence>